<protein>
    <submittedName>
        <fullName evidence="10">3-hydroxyacyl-CoA dehydrogenase [fadN-fadA-fadE operon] / Enoyl-CoA hydratase [fadN-fadA-fadE operon]</fullName>
        <ecNumber evidence="10">1.1.1.35</ecNumber>
        <ecNumber evidence="10">4.2.1.17</ecNumber>
    </submittedName>
</protein>
<sequence length="809" mass="86671">MASTISRVAVLGAGTMGAGIAAHCANVGLQVSLLDIAPDALTPEEEKKGLTLESPAVRNRIVRAGYDRMAKSRPASLANAAAGALIRVGNFADNFAWVGEADWILEVIVERLGPKRELMARIEEARRPDSVVSSNTSGIPLHEIAEGRGEEFKRHFLGTHFFNPPRYLKLLEMIPIAETDPAIVARMKAFGENVLGKGVVVCKDTPNFIANRFGSFDGMYGARWAIDNGYTIEEVDALTGPLIGRPNTATFRLADLAGIDIMAGVADNLYAAAPHDESREEFKTPPLVARLVAEGRLGNKAGQGFYKQISGPKGREFHVLDIASDDLAYRAPSKVELPIIADANGVRDMGERLRFIMAQADEGDRGAKLIEELTVPVIAYAARRVPEMSDDLVSVDDAIRWGFARQLGPFETWDALGVAATVERMERLGAAVPDWVREMLAAGHSSFYKQEGGKRYAYHPGKKGYEPVDRGPDQIDLAALKAAGKTLAGTRGASLIDLGDGVICLEFHSKANAIGADAMGLLAQALDLLDSKDRWRALVIGNQGQFFAAGVDLKEVGAVAGGGDAKALADYLKSGHDLLQRVRFAPKPVVAAPFGQTLGLGVELSLAASAICAEGETYMGLVEVGVGLIPGGGGCKELVRRIVSPPLRVPGTDPMPFLRRIFETIGQAKVSTSAAEARDLGFLAPSDRIVFGRDRLIAEAKRFAIDLAESGYRPPAREPNCYATGAGGKATLRLGVHQFKVGGYISDYDAEIAGILATVLCGGDLSQPQWVDEEYLLGLERQAFGRLLANGKTQERIGHMLQTGKPLRN</sequence>
<dbReference type="GO" id="GO:0070403">
    <property type="term" value="F:NAD+ binding"/>
    <property type="evidence" value="ECO:0007669"/>
    <property type="project" value="InterPro"/>
</dbReference>
<dbReference type="Pfam" id="PF00725">
    <property type="entry name" value="3HCDH"/>
    <property type="match status" value="1"/>
</dbReference>
<evidence type="ECO:0000256" key="2">
    <source>
        <dbReference type="ARBA" id="ARBA00022832"/>
    </source>
</evidence>
<keyword evidence="2" id="KW-0276">Fatty acid metabolism</keyword>
<reference evidence="10" key="1">
    <citation type="submission" date="2020-02" db="EMBL/GenBank/DDBJ databases">
        <authorList>
            <person name="Meier V. D."/>
        </authorList>
    </citation>
    <scope>NUCLEOTIDE SEQUENCE</scope>
    <source>
        <strain evidence="10">AVDCRST_MAG18</strain>
    </source>
</reference>
<evidence type="ECO:0000256" key="1">
    <source>
        <dbReference type="ARBA" id="ARBA00005005"/>
    </source>
</evidence>
<dbReference type="Pfam" id="PF00378">
    <property type="entry name" value="ECH_1"/>
    <property type="match status" value="1"/>
</dbReference>
<dbReference type="Pfam" id="PF02737">
    <property type="entry name" value="3HCDH_N"/>
    <property type="match status" value="1"/>
</dbReference>
<dbReference type="InterPro" id="IPR006176">
    <property type="entry name" value="3-OHacyl-CoA_DH_NAD-bd"/>
</dbReference>
<proteinExistence type="predicted"/>
<feature type="domain" description="3-hydroxyacyl-CoA dehydrogenase NAD binding" evidence="9">
    <location>
        <begin position="8"/>
        <end position="205"/>
    </location>
</feature>
<evidence type="ECO:0000256" key="7">
    <source>
        <dbReference type="ARBA" id="ARBA00049556"/>
    </source>
</evidence>
<dbReference type="EC" id="4.2.1.17" evidence="10"/>
<keyword evidence="4 10" id="KW-0560">Oxidoreductase</keyword>
<dbReference type="Gene3D" id="3.40.50.720">
    <property type="entry name" value="NAD(P)-binding Rossmann-like Domain"/>
    <property type="match status" value="1"/>
</dbReference>
<evidence type="ECO:0000313" key="10">
    <source>
        <dbReference type="EMBL" id="CAA9568646.1"/>
    </source>
</evidence>
<keyword evidence="3" id="KW-0442">Lipid degradation</keyword>
<dbReference type="SUPFAM" id="SSF48179">
    <property type="entry name" value="6-phosphogluconate dehydrogenase C-terminal domain-like"/>
    <property type="match status" value="2"/>
</dbReference>
<feature type="domain" description="3-hydroxyacyl-CoA dehydrogenase C-terminal" evidence="8">
    <location>
        <begin position="208"/>
        <end position="307"/>
    </location>
</feature>
<dbReference type="InterPro" id="IPR008927">
    <property type="entry name" value="6-PGluconate_DH-like_C_sf"/>
</dbReference>
<comment type="pathway">
    <text evidence="1">Lipid metabolism; fatty acid beta-oxidation.</text>
</comment>
<dbReference type="UniPathway" id="UPA00659"/>
<dbReference type="GO" id="GO:0003857">
    <property type="term" value="F:(3S)-3-hydroxyacyl-CoA dehydrogenase (NAD+) activity"/>
    <property type="evidence" value="ECO:0007669"/>
    <property type="project" value="UniProtKB-EC"/>
</dbReference>
<dbReference type="GO" id="GO:0004300">
    <property type="term" value="F:enoyl-CoA hydratase activity"/>
    <property type="evidence" value="ECO:0007669"/>
    <property type="project" value="UniProtKB-EC"/>
</dbReference>
<organism evidence="10">
    <name type="scientific">uncultured Thermomicrobiales bacterium</name>
    <dbReference type="NCBI Taxonomy" id="1645740"/>
    <lineage>
        <taxon>Bacteria</taxon>
        <taxon>Pseudomonadati</taxon>
        <taxon>Thermomicrobiota</taxon>
        <taxon>Thermomicrobia</taxon>
        <taxon>Thermomicrobiales</taxon>
        <taxon>environmental samples</taxon>
    </lineage>
</organism>
<dbReference type="EMBL" id="CADCWN010000133">
    <property type="protein sequence ID" value="CAA9568646.1"/>
    <property type="molecule type" value="Genomic_DNA"/>
</dbReference>
<dbReference type="GO" id="GO:0006635">
    <property type="term" value="P:fatty acid beta-oxidation"/>
    <property type="evidence" value="ECO:0007669"/>
    <property type="project" value="UniProtKB-UniPathway"/>
</dbReference>
<name>A0A6J4V3S3_9BACT</name>
<keyword evidence="10" id="KW-0456">Lyase</keyword>
<dbReference type="SUPFAM" id="SSF51735">
    <property type="entry name" value="NAD(P)-binding Rossmann-fold domains"/>
    <property type="match status" value="1"/>
</dbReference>
<keyword evidence="6" id="KW-0443">Lipid metabolism</keyword>
<dbReference type="InterPro" id="IPR029045">
    <property type="entry name" value="ClpP/crotonase-like_dom_sf"/>
</dbReference>
<dbReference type="Gene3D" id="1.10.1040.50">
    <property type="match status" value="1"/>
</dbReference>
<dbReference type="InterPro" id="IPR036291">
    <property type="entry name" value="NAD(P)-bd_dom_sf"/>
</dbReference>
<dbReference type="EC" id="1.1.1.35" evidence="10"/>
<keyword evidence="5" id="KW-0520">NAD</keyword>
<evidence type="ECO:0000256" key="3">
    <source>
        <dbReference type="ARBA" id="ARBA00022963"/>
    </source>
</evidence>
<dbReference type="PANTHER" id="PTHR48075:SF7">
    <property type="entry name" value="3-HYDROXYACYL-COA DEHYDROGENASE-RELATED"/>
    <property type="match status" value="1"/>
</dbReference>
<evidence type="ECO:0000259" key="8">
    <source>
        <dbReference type="Pfam" id="PF00725"/>
    </source>
</evidence>
<dbReference type="Gene3D" id="3.90.226.10">
    <property type="entry name" value="2-enoyl-CoA Hydratase, Chain A, domain 1"/>
    <property type="match status" value="1"/>
</dbReference>
<evidence type="ECO:0000256" key="5">
    <source>
        <dbReference type="ARBA" id="ARBA00023027"/>
    </source>
</evidence>
<comment type="catalytic activity">
    <reaction evidence="7">
        <text>a (3S)-3-hydroxyacyl-CoA + NAD(+) = a 3-oxoacyl-CoA + NADH + H(+)</text>
        <dbReference type="Rhea" id="RHEA:22432"/>
        <dbReference type="ChEBI" id="CHEBI:15378"/>
        <dbReference type="ChEBI" id="CHEBI:57318"/>
        <dbReference type="ChEBI" id="CHEBI:57540"/>
        <dbReference type="ChEBI" id="CHEBI:57945"/>
        <dbReference type="ChEBI" id="CHEBI:90726"/>
        <dbReference type="EC" id="1.1.1.35"/>
    </reaction>
</comment>
<dbReference type="PANTHER" id="PTHR48075">
    <property type="entry name" value="3-HYDROXYACYL-COA DEHYDROGENASE FAMILY PROTEIN"/>
    <property type="match status" value="1"/>
</dbReference>
<evidence type="ECO:0000256" key="6">
    <source>
        <dbReference type="ARBA" id="ARBA00023098"/>
    </source>
</evidence>
<dbReference type="InterPro" id="IPR001753">
    <property type="entry name" value="Enoyl-CoA_hydra/iso"/>
</dbReference>
<dbReference type="InterPro" id="IPR006108">
    <property type="entry name" value="3HC_DH_C"/>
</dbReference>
<evidence type="ECO:0000256" key="4">
    <source>
        <dbReference type="ARBA" id="ARBA00023002"/>
    </source>
</evidence>
<dbReference type="SUPFAM" id="SSF52096">
    <property type="entry name" value="ClpP/crotonase"/>
    <property type="match status" value="1"/>
</dbReference>
<gene>
    <name evidence="10" type="ORF">AVDCRST_MAG18-1729</name>
</gene>
<dbReference type="AlphaFoldDB" id="A0A6J4V3S3"/>
<evidence type="ECO:0000259" key="9">
    <source>
        <dbReference type="Pfam" id="PF02737"/>
    </source>
</evidence>
<dbReference type="CDD" id="cd06558">
    <property type="entry name" value="crotonase-like"/>
    <property type="match status" value="1"/>
</dbReference>
<accession>A0A6J4V3S3</accession>